<dbReference type="HOGENOM" id="CLU_030979_2_0_1"/>
<dbReference type="KEGG" id="pgr:PGTG_04543"/>
<dbReference type="AlphaFoldDB" id="E3K2L8"/>
<dbReference type="Proteomes" id="UP000008783">
    <property type="component" value="Unassembled WGS sequence"/>
</dbReference>
<evidence type="ECO:0000313" key="2">
    <source>
        <dbReference type="EMBL" id="EFP78587.1"/>
    </source>
</evidence>
<reference key="1">
    <citation type="submission" date="2007-01" db="EMBL/GenBank/DDBJ databases">
        <title>The Genome Sequence of Puccinia graminis f. sp. tritici Strain CRL 75-36-700-3.</title>
        <authorList>
            <consortium name="The Broad Institute Genome Sequencing Platform"/>
            <person name="Birren B."/>
            <person name="Lander E."/>
            <person name="Galagan J."/>
            <person name="Nusbaum C."/>
            <person name="Devon K."/>
            <person name="Cuomo C."/>
            <person name="Jaffe D."/>
            <person name="Butler J."/>
            <person name="Alvarez P."/>
            <person name="Gnerre S."/>
            <person name="Grabherr M."/>
            <person name="Mauceli E."/>
            <person name="Brockman W."/>
            <person name="Young S."/>
            <person name="LaButti K."/>
            <person name="Sykes S."/>
            <person name="DeCaprio D."/>
            <person name="Crawford M."/>
            <person name="Koehrsen M."/>
            <person name="Engels R."/>
            <person name="Montgomery P."/>
            <person name="Pearson M."/>
            <person name="Howarth C."/>
            <person name="Larson L."/>
            <person name="White J."/>
            <person name="Zeng Q."/>
            <person name="Kodira C."/>
            <person name="Yandava C."/>
            <person name="Alvarado L."/>
            <person name="O'Leary S."/>
            <person name="Szabo L."/>
            <person name="Dean R."/>
            <person name="Schein J."/>
        </authorList>
    </citation>
    <scope>NUCLEOTIDE SEQUENCE</scope>
    <source>
        <strain>CRL 75-36-700-3</strain>
    </source>
</reference>
<dbReference type="OMA" id="ITHRFCD"/>
<sequence>MDDPSIISNNPQTRVPSTSTPNTTVNRPQRRSLEDPIDDQETLQTSPPGIANRQSHRPSAEIPTKERPAGPQATRNLADGSSRDRPPHAPATNRGGRTVDNREHRRVTSAEDRAARVQQAEFDRLAASLISSVNNHINDEDLLKADGSNFAAWEDFIEERMRGATGAVSFFNRPARNILHERVGRALIINAVDRSLRRGISRLTSAHEMFNDLNLRFRSVSRAAQVSLYRQLISFNATDHPSTAQMASHIGDLLDEMTSAGILFTREHLARLVLQNGLQGDPTLQEEFNRRVELDFQTSTAERPAMTFEDMIRLIDIIRRQQRFQSTTNEGTRTTPLVMQAEPQIAPTQDQHQAAGMPMYPDHPDNLPDVHDFMAMQAGLCWQCRSPDHLLRNCPLRSRPGAPRGRFRSQAPQATHYSARPGQGFKSFYPIVTPPGFSAVYPQTHSNHRPAHGPLNSRLTGQCANRGLRCVPPSLW</sequence>
<evidence type="ECO:0008006" key="4">
    <source>
        <dbReference type="Google" id="ProtNLM"/>
    </source>
</evidence>
<dbReference type="EMBL" id="DS178270">
    <property type="protein sequence ID" value="EFP78587.1"/>
    <property type="molecule type" value="Genomic_DNA"/>
</dbReference>
<keyword evidence="3" id="KW-1185">Reference proteome</keyword>
<organism evidence="2 3">
    <name type="scientific">Puccinia graminis f. sp. tritici (strain CRL 75-36-700-3 / race SCCL)</name>
    <name type="common">Black stem rust fungus</name>
    <dbReference type="NCBI Taxonomy" id="418459"/>
    <lineage>
        <taxon>Eukaryota</taxon>
        <taxon>Fungi</taxon>
        <taxon>Dikarya</taxon>
        <taxon>Basidiomycota</taxon>
        <taxon>Pucciniomycotina</taxon>
        <taxon>Pucciniomycetes</taxon>
        <taxon>Pucciniales</taxon>
        <taxon>Pucciniaceae</taxon>
        <taxon>Puccinia</taxon>
    </lineage>
</organism>
<reference evidence="3" key="2">
    <citation type="journal article" date="2011" name="Proc. Natl. Acad. Sci. U.S.A.">
        <title>Obligate biotrophy features unraveled by the genomic analysis of rust fungi.</title>
        <authorList>
            <person name="Duplessis S."/>
            <person name="Cuomo C.A."/>
            <person name="Lin Y.-C."/>
            <person name="Aerts A."/>
            <person name="Tisserant E."/>
            <person name="Veneault-Fourrey C."/>
            <person name="Joly D.L."/>
            <person name="Hacquard S."/>
            <person name="Amselem J."/>
            <person name="Cantarel B.L."/>
            <person name="Chiu R."/>
            <person name="Coutinho P.M."/>
            <person name="Feau N."/>
            <person name="Field M."/>
            <person name="Frey P."/>
            <person name="Gelhaye E."/>
            <person name="Goldberg J."/>
            <person name="Grabherr M.G."/>
            <person name="Kodira C.D."/>
            <person name="Kohler A."/>
            <person name="Kuees U."/>
            <person name="Lindquist E.A."/>
            <person name="Lucas S.M."/>
            <person name="Mago R."/>
            <person name="Mauceli E."/>
            <person name="Morin E."/>
            <person name="Murat C."/>
            <person name="Pangilinan J.L."/>
            <person name="Park R."/>
            <person name="Pearson M."/>
            <person name="Quesneville H."/>
            <person name="Rouhier N."/>
            <person name="Sakthikumar S."/>
            <person name="Salamov A.A."/>
            <person name="Schmutz J."/>
            <person name="Selles B."/>
            <person name="Shapiro H."/>
            <person name="Tanguay P."/>
            <person name="Tuskan G.A."/>
            <person name="Henrissat B."/>
            <person name="Van de Peer Y."/>
            <person name="Rouze P."/>
            <person name="Ellis J.G."/>
            <person name="Dodds P.N."/>
            <person name="Schein J.E."/>
            <person name="Zhong S."/>
            <person name="Hamelin R.C."/>
            <person name="Grigoriev I.V."/>
            <person name="Szabo L.J."/>
            <person name="Martin F."/>
        </authorList>
    </citation>
    <scope>NUCLEOTIDE SEQUENCE [LARGE SCALE GENOMIC DNA]</scope>
    <source>
        <strain evidence="3">CRL 75-36-700-3 / race SCCL</strain>
    </source>
</reference>
<feature type="region of interest" description="Disordered" evidence="1">
    <location>
        <begin position="1"/>
        <end position="114"/>
    </location>
</feature>
<dbReference type="Pfam" id="PF14223">
    <property type="entry name" value="Retrotran_gag_2"/>
    <property type="match status" value="1"/>
</dbReference>
<gene>
    <name evidence="2" type="ORF">PGTG_04543</name>
</gene>
<protein>
    <recommendedName>
        <fullName evidence="4">CCHC-type domain-containing protein</fullName>
    </recommendedName>
</protein>
<feature type="region of interest" description="Disordered" evidence="1">
    <location>
        <begin position="401"/>
        <end position="420"/>
    </location>
</feature>
<dbReference type="OrthoDB" id="2507434at2759"/>
<proteinExistence type="predicted"/>
<dbReference type="RefSeq" id="XP_003323006.1">
    <property type="nucleotide sequence ID" value="XM_003322958.1"/>
</dbReference>
<dbReference type="InParanoid" id="E3K2L8"/>
<feature type="compositionally biased region" description="Basic and acidic residues" evidence="1">
    <location>
        <begin position="97"/>
        <end position="114"/>
    </location>
</feature>
<accession>E3K2L8</accession>
<evidence type="ECO:0000256" key="1">
    <source>
        <dbReference type="SAM" id="MobiDB-lite"/>
    </source>
</evidence>
<dbReference type="VEuPathDB" id="FungiDB:PGTG_04543"/>
<name>E3K2L8_PUCGT</name>
<feature type="compositionally biased region" description="Polar residues" evidence="1">
    <location>
        <begin position="1"/>
        <end position="27"/>
    </location>
</feature>
<dbReference type="GeneID" id="10536352"/>
<evidence type="ECO:0000313" key="3">
    <source>
        <dbReference type="Proteomes" id="UP000008783"/>
    </source>
</evidence>